<organism evidence="4 5">
    <name type="scientific">Rotaria magnacalcarata</name>
    <dbReference type="NCBI Taxonomy" id="392030"/>
    <lineage>
        <taxon>Eukaryota</taxon>
        <taxon>Metazoa</taxon>
        <taxon>Spiralia</taxon>
        <taxon>Gnathifera</taxon>
        <taxon>Rotifera</taxon>
        <taxon>Eurotatoria</taxon>
        <taxon>Bdelloidea</taxon>
        <taxon>Philodinida</taxon>
        <taxon>Philodinidae</taxon>
        <taxon>Rotaria</taxon>
    </lineage>
</organism>
<name>A0A814SSM5_9BILA</name>
<evidence type="ECO:0000259" key="2">
    <source>
        <dbReference type="PROSITE" id="PS50108"/>
    </source>
</evidence>
<dbReference type="Proteomes" id="UP000663855">
    <property type="component" value="Unassembled WGS sequence"/>
</dbReference>
<proteinExistence type="predicted"/>
<protein>
    <submittedName>
        <fullName evidence="4">Uncharacterized protein</fullName>
    </submittedName>
</protein>
<feature type="region of interest" description="Disordered" evidence="1">
    <location>
        <begin position="181"/>
        <end position="202"/>
    </location>
</feature>
<gene>
    <name evidence="4" type="ORF">CJN711_LOCUS9566</name>
</gene>
<feature type="region of interest" description="Disordered" evidence="1">
    <location>
        <begin position="17"/>
        <end position="37"/>
    </location>
</feature>
<feature type="region of interest" description="Disordered" evidence="1">
    <location>
        <begin position="223"/>
        <end position="244"/>
    </location>
</feature>
<reference evidence="4" key="1">
    <citation type="submission" date="2021-02" db="EMBL/GenBank/DDBJ databases">
        <authorList>
            <person name="Nowell W R."/>
        </authorList>
    </citation>
    <scope>NUCLEOTIDE SEQUENCE</scope>
</reference>
<comment type="caution">
    <text evidence="4">The sequence shown here is derived from an EMBL/GenBank/DDBJ whole genome shotgun (WGS) entry which is preliminary data.</text>
</comment>
<dbReference type="AlphaFoldDB" id="A0A814SSM5"/>
<dbReference type="PROSITE" id="PS50229">
    <property type="entry name" value="WH1"/>
    <property type="match status" value="1"/>
</dbReference>
<dbReference type="InterPro" id="IPR000095">
    <property type="entry name" value="CRIB_dom"/>
</dbReference>
<feature type="compositionally biased region" description="Basic and acidic residues" evidence="1">
    <location>
        <begin position="181"/>
        <end position="192"/>
    </location>
</feature>
<dbReference type="SUPFAM" id="SSF50729">
    <property type="entry name" value="PH domain-like"/>
    <property type="match status" value="1"/>
</dbReference>
<feature type="region of interest" description="Disordered" evidence="1">
    <location>
        <begin position="511"/>
        <end position="532"/>
    </location>
</feature>
<feature type="domain" description="CRIB" evidence="2">
    <location>
        <begin position="248"/>
        <end position="263"/>
    </location>
</feature>
<evidence type="ECO:0000259" key="3">
    <source>
        <dbReference type="PROSITE" id="PS50229"/>
    </source>
</evidence>
<dbReference type="InterPro" id="IPR000697">
    <property type="entry name" value="WH1/EVH1_dom"/>
</dbReference>
<accession>A0A814SSM5</accession>
<evidence type="ECO:0000313" key="5">
    <source>
        <dbReference type="Proteomes" id="UP000663855"/>
    </source>
</evidence>
<evidence type="ECO:0000313" key="4">
    <source>
        <dbReference type="EMBL" id="CAF1151837.1"/>
    </source>
</evidence>
<dbReference type="Pfam" id="PF00568">
    <property type="entry name" value="WH1"/>
    <property type="match status" value="1"/>
</dbReference>
<feature type="domain" description="WH1" evidence="3">
    <location>
        <begin position="50"/>
        <end position="185"/>
    </location>
</feature>
<sequence>MSAIVYHNNSTNYPPSTMLFNNGTTSKQRPSHNPPKNLSQSEIQCLYNILGKNCVTLATAVAQVLHGYDNIWRKIACGVLCFVKDYNKRNYCFRLYDLQLQEAIFEEIVPSSIRLEKKHNLFYVFDGMLQEAIFEEIVPSSIRLEKKHNLFYVFDGMNFKIGFNFLDHVETETFCNHFHNKQENRQNKKKLQESTNMQPISIPPNMNEVKILSIDIKKGVKSVSSSDKSSKKQPTSKTEKNKATRLLISSPIPSSFNHIIHVGSDQSFVTDDAQVILFKQVLSKMPLSPEEKMYVQHTITNTKDGLDKLFEISKHNYDNERDYMPNRPPKVPPRTYLASKQNNNNKHSPHQDISMPSLIYQKTSTTCPQTLSTSETSTVREQSKVPVIPLRPCNDISNKTLLSIENPSALLSSMPVNLKSQQLQSIIPSAPPLPVITVEPMRNESFISSSNSQRNALLQEIQENGHKRKLNQRSDVLKALPVNKSTIEVERTLEMNIFDMIRERRAMIMGCDDNNDNNDENDDANSSDDDEW</sequence>
<dbReference type="Gene3D" id="2.30.29.30">
    <property type="entry name" value="Pleckstrin-homology domain (PH domain)/Phosphotyrosine-binding domain (PTB)"/>
    <property type="match status" value="1"/>
</dbReference>
<evidence type="ECO:0000256" key="1">
    <source>
        <dbReference type="SAM" id="MobiDB-lite"/>
    </source>
</evidence>
<feature type="compositionally biased region" description="Low complexity" evidence="1">
    <location>
        <begin position="223"/>
        <end position="236"/>
    </location>
</feature>
<feature type="compositionally biased region" description="Polar residues" evidence="1">
    <location>
        <begin position="17"/>
        <end position="28"/>
    </location>
</feature>
<feature type="compositionally biased region" description="Acidic residues" evidence="1">
    <location>
        <begin position="513"/>
        <end position="532"/>
    </location>
</feature>
<dbReference type="SMART" id="SM00461">
    <property type="entry name" value="WH1"/>
    <property type="match status" value="1"/>
</dbReference>
<dbReference type="InterPro" id="IPR011993">
    <property type="entry name" value="PH-like_dom_sf"/>
</dbReference>
<dbReference type="EMBL" id="CAJNOV010003730">
    <property type="protein sequence ID" value="CAF1151837.1"/>
    <property type="molecule type" value="Genomic_DNA"/>
</dbReference>
<dbReference type="PROSITE" id="PS50108">
    <property type="entry name" value="CRIB"/>
    <property type="match status" value="1"/>
</dbReference>